<name>A0A1H2FVM4_9GAMM</name>
<accession>A0A1H2FVM4</accession>
<dbReference type="GO" id="GO:0071111">
    <property type="term" value="F:cyclic-guanylate-specific phosphodiesterase activity"/>
    <property type="evidence" value="ECO:0007669"/>
    <property type="project" value="UniProtKB-EC"/>
</dbReference>
<evidence type="ECO:0000256" key="3">
    <source>
        <dbReference type="ARBA" id="ARBA00012282"/>
    </source>
</evidence>
<keyword evidence="5" id="KW-0808">Transferase</keyword>
<dbReference type="GO" id="GO:0016301">
    <property type="term" value="F:kinase activity"/>
    <property type="evidence" value="ECO:0007669"/>
    <property type="project" value="UniProtKB-KW"/>
</dbReference>
<evidence type="ECO:0000259" key="10">
    <source>
        <dbReference type="PROSITE" id="PS50883"/>
    </source>
</evidence>
<dbReference type="InterPro" id="IPR029787">
    <property type="entry name" value="Nucleotide_cyclase"/>
</dbReference>
<dbReference type="SUPFAM" id="SSF55785">
    <property type="entry name" value="PYP-like sensor domain (PAS domain)"/>
    <property type="match status" value="2"/>
</dbReference>
<gene>
    <name evidence="12" type="ORF">SAMN05216580_1427</name>
</gene>
<dbReference type="STRING" id="1245526.SAMN05216580_1427"/>
<dbReference type="FunFam" id="3.20.20.450:FF:000001">
    <property type="entry name" value="Cyclic di-GMP phosphodiesterase yahA"/>
    <property type="match status" value="1"/>
</dbReference>
<dbReference type="PROSITE" id="PS50883">
    <property type="entry name" value="EAL"/>
    <property type="match status" value="1"/>
</dbReference>
<evidence type="ECO:0000256" key="2">
    <source>
        <dbReference type="ARBA" id="ARBA00004533"/>
    </source>
</evidence>
<dbReference type="Pfam" id="PF13426">
    <property type="entry name" value="PAS_9"/>
    <property type="match status" value="1"/>
</dbReference>
<comment type="cofactor">
    <cofactor evidence="1">
        <name>Mg(2+)</name>
        <dbReference type="ChEBI" id="CHEBI:18420"/>
    </cofactor>
</comment>
<feature type="domain" description="PAS" evidence="8">
    <location>
        <begin position="407"/>
        <end position="451"/>
    </location>
</feature>
<keyword evidence="7" id="KW-0812">Transmembrane</keyword>
<dbReference type="Pfam" id="PF08448">
    <property type="entry name" value="PAS_4"/>
    <property type="match status" value="1"/>
</dbReference>
<keyword evidence="7" id="KW-0472">Membrane</keyword>
<feature type="transmembrane region" description="Helical" evidence="7">
    <location>
        <begin position="49"/>
        <end position="68"/>
    </location>
</feature>
<evidence type="ECO:0000256" key="4">
    <source>
        <dbReference type="ARBA" id="ARBA00022636"/>
    </source>
</evidence>
<reference evidence="13" key="1">
    <citation type="submission" date="2016-10" db="EMBL/GenBank/DDBJ databases">
        <authorList>
            <person name="Varghese N."/>
            <person name="Submissions S."/>
        </authorList>
    </citation>
    <scope>NUCLEOTIDE SEQUENCE [LARGE SCALE GENOMIC DNA]</scope>
    <source>
        <strain evidence="13">CCTCC 2012022</strain>
    </source>
</reference>
<dbReference type="InterPro" id="IPR043128">
    <property type="entry name" value="Rev_trsase/Diguanyl_cyclase"/>
</dbReference>
<dbReference type="Proteomes" id="UP000243063">
    <property type="component" value="Chromosome I"/>
</dbReference>
<feature type="transmembrane region" description="Helical" evidence="7">
    <location>
        <begin position="156"/>
        <end position="175"/>
    </location>
</feature>
<dbReference type="Gene3D" id="3.30.450.20">
    <property type="entry name" value="PAS domain"/>
    <property type="match status" value="2"/>
</dbReference>
<keyword evidence="7" id="KW-1133">Transmembrane helix</keyword>
<dbReference type="InterPro" id="IPR000160">
    <property type="entry name" value="GGDEF_dom"/>
</dbReference>
<dbReference type="FunFam" id="3.30.70.270:FF:000001">
    <property type="entry name" value="Diguanylate cyclase domain protein"/>
    <property type="match status" value="1"/>
</dbReference>
<evidence type="ECO:0000256" key="6">
    <source>
        <dbReference type="ARBA" id="ARBA00051114"/>
    </source>
</evidence>
<proteinExistence type="predicted"/>
<dbReference type="InterPro" id="IPR013656">
    <property type="entry name" value="PAS_4"/>
</dbReference>
<comment type="subcellular location">
    <subcellularLocation>
        <location evidence="2">Cell inner membrane</location>
    </subcellularLocation>
</comment>
<dbReference type="SMART" id="SM00086">
    <property type="entry name" value="PAC"/>
    <property type="match status" value="2"/>
</dbReference>
<dbReference type="SMART" id="SM00052">
    <property type="entry name" value="EAL"/>
    <property type="match status" value="1"/>
</dbReference>
<dbReference type="InterPro" id="IPR001610">
    <property type="entry name" value="PAC"/>
</dbReference>
<dbReference type="InterPro" id="IPR052155">
    <property type="entry name" value="Biofilm_reg_signaling"/>
</dbReference>
<keyword evidence="5" id="KW-0418">Kinase</keyword>
<feature type="transmembrane region" description="Helical" evidence="7">
    <location>
        <begin position="20"/>
        <end position="37"/>
    </location>
</feature>
<keyword evidence="13" id="KW-1185">Reference proteome</keyword>
<dbReference type="EMBL" id="LT629780">
    <property type="protein sequence ID" value="SDU11382.1"/>
    <property type="molecule type" value="Genomic_DNA"/>
</dbReference>
<dbReference type="SMART" id="SM00091">
    <property type="entry name" value="PAS"/>
    <property type="match status" value="2"/>
</dbReference>
<protein>
    <recommendedName>
        <fullName evidence="3">cyclic-guanylate-specific phosphodiesterase</fullName>
        <ecNumber evidence="3">3.1.4.52</ecNumber>
    </recommendedName>
</protein>
<dbReference type="CDD" id="cd00130">
    <property type="entry name" value="PAS"/>
    <property type="match status" value="1"/>
</dbReference>
<dbReference type="Pfam" id="PF00990">
    <property type="entry name" value="GGDEF"/>
    <property type="match status" value="1"/>
</dbReference>
<dbReference type="SUPFAM" id="SSF141868">
    <property type="entry name" value="EAL domain-like"/>
    <property type="match status" value="1"/>
</dbReference>
<dbReference type="Gene3D" id="3.20.20.450">
    <property type="entry name" value="EAL domain"/>
    <property type="match status" value="1"/>
</dbReference>
<dbReference type="GO" id="GO:0005886">
    <property type="term" value="C:plasma membrane"/>
    <property type="evidence" value="ECO:0007669"/>
    <property type="project" value="UniProtKB-SubCell"/>
</dbReference>
<evidence type="ECO:0000259" key="11">
    <source>
        <dbReference type="PROSITE" id="PS50887"/>
    </source>
</evidence>
<evidence type="ECO:0000256" key="5">
    <source>
        <dbReference type="ARBA" id="ARBA00022777"/>
    </source>
</evidence>
<dbReference type="SUPFAM" id="SSF55073">
    <property type="entry name" value="Nucleotide cyclase"/>
    <property type="match status" value="1"/>
</dbReference>
<dbReference type="PANTHER" id="PTHR44757">
    <property type="entry name" value="DIGUANYLATE CYCLASE DGCP"/>
    <property type="match status" value="1"/>
</dbReference>
<feature type="domain" description="GGDEF" evidence="11">
    <location>
        <begin position="564"/>
        <end position="696"/>
    </location>
</feature>
<dbReference type="InterPro" id="IPR033425">
    <property type="entry name" value="MASE3"/>
</dbReference>
<feature type="domain" description="PAC" evidence="9">
    <location>
        <begin position="480"/>
        <end position="532"/>
    </location>
</feature>
<evidence type="ECO:0000313" key="12">
    <source>
        <dbReference type="EMBL" id="SDU11382.1"/>
    </source>
</evidence>
<dbReference type="NCBIfam" id="TIGR00254">
    <property type="entry name" value="GGDEF"/>
    <property type="match status" value="1"/>
</dbReference>
<dbReference type="InterPro" id="IPR000014">
    <property type="entry name" value="PAS"/>
</dbReference>
<evidence type="ECO:0000256" key="1">
    <source>
        <dbReference type="ARBA" id="ARBA00001946"/>
    </source>
</evidence>
<dbReference type="OrthoDB" id="9804951at2"/>
<evidence type="ECO:0000313" key="13">
    <source>
        <dbReference type="Proteomes" id="UP000243063"/>
    </source>
</evidence>
<dbReference type="InterPro" id="IPR000700">
    <property type="entry name" value="PAS-assoc_C"/>
</dbReference>
<evidence type="ECO:0000259" key="8">
    <source>
        <dbReference type="PROSITE" id="PS50112"/>
    </source>
</evidence>
<evidence type="ECO:0000259" key="9">
    <source>
        <dbReference type="PROSITE" id="PS50113"/>
    </source>
</evidence>
<dbReference type="Pfam" id="PF17159">
    <property type="entry name" value="MASE3"/>
    <property type="match status" value="1"/>
</dbReference>
<comment type="catalytic activity">
    <reaction evidence="6">
        <text>3',3'-c-di-GMP + H2O = 5'-phosphoguanylyl(3'-&gt;5')guanosine + H(+)</text>
        <dbReference type="Rhea" id="RHEA:24902"/>
        <dbReference type="ChEBI" id="CHEBI:15377"/>
        <dbReference type="ChEBI" id="CHEBI:15378"/>
        <dbReference type="ChEBI" id="CHEBI:58754"/>
        <dbReference type="ChEBI" id="CHEBI:58805"/>
        <dbReference type="EC" id="3.1.4.52"/>
    </reaction>
    <physiologicalReaction direction="left-to-right" evidence="6">
        <dbReference type="Rhea" id="RHEA:24903"/>
    </physiologicalReaction>
</comment>
<feature type="transmembrane region" description="Helical" evidence="7">
    <location>
        <begin position="119"/>
        <end position="136"/>
    </location>
</feature>
<feature type="transmembrane region" description="Helical" evidence="7">
    <location>
        <begin position="80"/>
        <end position="99"/>
    </location>
</feature>
<feature type="domain" description="EAL" evidence="10">
    <location>
        <begin position="705"/>
        <end position="960"/>
    </location>
</feature>
<sequence length="970" mass="107976">MRIELDWIHPQHRGSLRLSLGVLILLLGGLLLLARLGEASSRVAGFLTWHMLLEVMAIVVATLIFAVGWNTYALHRQRNILVASCAFLGVAVLDFSHMLSFPGMPDFVTPSDVQKGINFWLPARYLAAFALLALVWRPWQDSATETPTAQPSRRRFLPLLALLALLLPIHWLVLWRPELLPTTYVAGLGLTPLKRLAEGGVILLHLLAFALLLARLRQPSRFDVPLLLASLLTMIIGELPFALYTMPTDSYNLGGHVYKVLAYLLLYRAIFVETVAAPYRALEQARQHSQAILDAIPDRLFEMDIHGRHLAVHTPRNEQVRMPGEQLLGRTVHEALPAEAAAVCMAALQETLETGHSNGRQLLLRLDDGNEHRFELSVAPLRQAGQSAPHFIVLSRDVTARTREQESLRKLRQAVEQSPHTIVITDLQARIEYANQAFTTVTGYTLAEASGLTPRLLHSGKTPPGTYAAMWRQLRTGKPWRGEFLNRRKDGSEYHEAVLISPVFDNEGRATHYLAIMEDITQRKLDQQRIEHLAHFDALTGLPNRTLFRSRFEQALGMAERQHSGVALMFMDIDHFKNINDSLGHRVGDALLVQIAQRLQGALRDEDTLSRQGGDEFMLSLTCSDAASAAHLAERLRALLGSPFQIDDLSLSVSASIGIALYPDDGQDFDRLAQHADAAMYRAKQEGRDRHRFFTAELQAQSARMLSLENALRQALHNDELHLHYQPQLSIDGRRLVGAEALLRWNHPQMGAISPAEFIPVAESSGLILPIGAWVLRTAAAQMQAWLQQGMPADTTMAVNLSLAQFNDAGLCDLVATVLKETGLPAACLELELTESVAMHKPAEVIEVVRRLRELGVRLAIDDFGTGYSSLSYLKQFEAHKLKIDQSFVRNLSQDSDDQSIVQAILGLAHSLDMLAIAEGVETREQQSELQLLGCDEAQGYLFSRPLPAEAFEAWVRAWQARHAETASPV</sequence>
<dbReference type="PROSITE" id="PS50112">
    <property type="entry name" value="PAS"/>
    <property type="match status" value="1"/>
</dbReference>
<feature type="transmembrane region" description="Helical" evidence="7">
    <location>
        <begin position="226"/>
        <end position="245"/>
    </location>
</feature>
<dbReference type="CDD" id="cd01949">
    <property type="entry name" value="GGDEF"/>
    <property type="match status" value="1"/>
</dbReference>
<dbReference type="PANTHER" id="PTHR44757:SF2">
    <property type="entry name" value="BIOFILM ARCHITECTURE MAINTENANCE PROTEIN MBAA"/>
    <property type="match status" value="1"/>
</dbReference>
<dbReference type="RefSeq" id="WP_090213201.1">
    <property type="nucleotide sequence ID" value="NZ_LT629780.1"/>
</dbReference>
<dbReference type="NCBIfam" id="TIGR00229">
    <property type="entry name" value="sensory_box"/>
    <property type="match status" value="2"/>
</dbReference>
<feature type="transmembrane region" description="Helical" evidence="7">
    <location>
        <begin position="195"/>
        <end position="214"/>
    </location>
</feature>
<organism evidence="12 13">
    <name type="scientific">Geopseudomonas guangdongensis</name>
    <dbReference type="NCBI Taxonomy" id="1245526"/>
    <lineage>
        <taxon>Bacteria</taxon>
        <taxon>Pseudomonadati</taxon>
        <taxon>Pseudomonadota</taxon>
        <taxon>Gammaproteobacteria</taxon>
        <taxon>Pseudomonadales</taxon>
        <taxon>Pseudomonadaceae</taxon>
        <taxon>Geopseudomonas</taxon>
    </lineage>
</organism>
<dbReference type="InterPro" id="IPR035965">
    <property type="entry name" value="PAS-like_dom_sf"/>
</dbReference>
<dbReference type="PROSITE" id="PS50113">
    <property type="entry name" value="PAC"/>
    <property type="match status" value="2"/>
</dbReference>
<dbReference type="Gene3D" id="3.30.70.270">
    <property type="match status" value="1"/>
</dbReference>
<feature type="domain" description="PAC" evidence="9">
    <location>
        <begin position="357"/>
        <end position="410"/>
    </location>
</feature>
<dbReference type="CDD" id="cd01948">
    <property type="entry name" value="EAL"/>
    <property type="match status" value="1"/>
</dbReference>
<dbReference type="AlphaFoldDB" id="A0A1H2FVM4"/>
<dbReference type="EC" id="3.1.4.52" evidence="3"/>
<dbReference type="InterPro" id="IPR001633">
    <property type="entry name" value="EAL_dom"/>
</dbReference>
<dbReference type="GO" id="GO:0071732">
    <property type="term" value="P:cellular response to nitric oxide"/>
    <property type="evidence" value="ECO:0007669"/>
    <property type="project" value="UniProtKB-ARBA"/>
</dbReference>
<dbReference type="Pfam" id="PF00563">
    <property type="entry name" value="EAL"/>
    <property type="match status" value="1"/>
</dbReference>
<dbReference type="PROSITE" id="PS50887">
    <property type="entry name" value="GGDEF"/>
    <property type="match status" value="1"/>
</dbReference>
<dbReference type="InterPro" id="IPR035919">
    <property type="entry name" value="EAL_sf"/>
</dbReference>
<dbReference type="SMART" id="SM00267">
    <property type="entry name" value="GGDEF"/>
    <property type="match status" value="1"/>
</dbReference>
<keyword evidence="4" id="KW-0973">c-di-GMP</keyword>
<evidence type="ECO:0000256" key="7">
    <source>
        <dbReference type="SAM" id="Phobius"/>
    </source>
</evidence>